<organism evidence="1 2">
    <name type="scientific">Anatilimnocola aggregata</name>
    <dbReference type="NCBI Taxonomy" id="2528021"/>
    <lineage>
        <taxon>Bacteria</taxon>
        <taxon>Pseudomonadati</taxon>
        <taxon>Planctomycetota</taxon>
        <taxon>Planctomycetia</taxon>
        <taxon>Pirellulales</taxon>
        <taxon>Pirellulaceae</taxon>
        <taxon>Anatilimnocola</taxon>
    </lineage>
</organism>
<sequence length="79" mass="8836">MKLGFRRTIALNCERIAQGALALCQHFGSAWPIYDTQSTGRTTTRRSSVYGSFADQRGQKRVTSTGHECCRIEAPQKKT</sequence>
<evidence type="ECO:0000313" key="1">
    <source>
        <dbReference type="EMBL" id="QDU25128.1"/>
    </source>
</evidence>
<accession>A0A517Y4E9</accession>
<dbReference type="AlphaFoldDB" id="A0A517Y4E9"/>
<dbReference type="KEGG" id="aagg:ETAA8_01890"/>
<name>A0A517Y4E9_9BACT</name>
<proteinExistence type="predicted"/>
<dbReference type="Proteomes" id="UP000315017">
    <property type="component" value="Chromosome"/>
</dbReference>
<gene>
    <name evidence="1" type="ORF">ETAA8_01890</name>
</gene>
<protein>
    <submittedName>
        <fullName evidence="1">Uncharacterized protein</fullName>
    </submittedName>
</protein>
<reference evidence="1 2" key="1">
    <citation type="submission" date="2019-02" db="EMBL/GenBank/DDBJ databases">
        <title>Deep-cultivation of Planctomycetes and their phenomic and genomic characterization uncovers novel biology.</title>
        <authorList>
            <person name="Wiegand S."/>
            <person name="Jogler M."/>
            <person name="Boedeker C."/>
            <person name="Pinto D."/>
            <person name="Vollmers J."/>
            <person name="Rivas-Marin E."/>
            <person name="Kohn T."/>
            <person name="Peeters S.H."/>
            <person name="Heuer A."/>
            <person name="Rast P."/>
            <person name="Oberbeckmann S."/>
            <person name="Bunk B."/>
            <person name="Jeske O."/>
            <person name="Meyerdierks A."/>
            <person name="Storesund J.E."/>
            <person name="Kallscheuer N."/>
            <person name="Luecker S."/>
            <person name="Lage O.M."/>
            <person name="Pohl T."/>
            <person name="Merkel B.J."/>
            <person name="Hornburger P."/>
            <person name="Mueller R.-W."/>
            <person name="Bruemmer F."/>
            <person name="Labrenz M."/>
            <person name="Spormann A.M."/>
            <person name="Op den Camp H."/>
            <person name="Overmann J."/>
            <person name="Amann R."/>
            <person name="Jetten M.S.M."/>
            <person name="Mascher T."/>
            <person name="Medema M.H."/>
            <person name="Devos D.P."/>
            <person name="Kaster A.-K."/>
            <person name="Ovreas L."/>
            <person name="Rohde M."/>
            <person name="Galperin M.Y."/>
            <person name="Jogler C."/>
        </authorList>
    </citation>
    <scope>NUCLEOTIDE SEQUENCE [LARGE SCALE GENOMIC DNA]</scope>
    <source>
        <strain evidence="1 2">ETA_A8</strain>
    </source>
</reference>
<dbReference type="EMBL" id="CP036274">
    <property type="protein sequence ID" value="QDU25128.1"/>
    <property type="molecule type" value="Genomic_DNA"/>
</dbReference>
<evidence type="ECO:0000313" key="2">
    <source>
        <dbReference type="Proteomes" id="UP000315017"/>
    </source>
</evidence>
<keyword evidence="2" id="KW-1185">Reference proteome</keyword>